<protein>
    <submittedName>
        <fullName evidence="1">Uncharacterized protein</fullName>
    </submittedName>
</protein>
<evidence type="ECO:0000313" key="2">
    <source>
        <dbReference type="Proteomes" id="UP000188268"/>
    </source>
</evidence>
<dbReference type="Gramene" id="OMO93316">
    <property type="protein sequence ID" value="OMO93316"/>
    <property type="gene ID" value="CCACVL1_06540"/>
</dbReference>
<name>A0A1R3JER9_COCAP</name>
<keyword evidence="2" id="KW-1185">Reference proteome</keyword>
<proteinExistence type="predicted"/>
<comment type="caution">
    <text evidence="1">The sequence shown here is derived from an EMBL/GenBank/DDBJ whole genome shotgun (WGS) entry which is preliminary data.</text>
</comment>
<dbReference type="EMBL" id="AWWV01008088">
    <property type="protein sequence ID" value="OMO93316.1"/>
    <property type="molecule type" value="Genomic_DNA"/>
</dbReference>
<organism evidence="1 2">
    <name type="scientific">Corchorus capsularis</name>
    <name type="common">Jute</name>
    <dbReference type="NCBI Taxonomy" id="210143"/>
    <lineage>
        <taxon>Eukaryota</taxon>
        <taxon>Viridiplantae</taxon>
        <taxon>Streptophyta</taxon>
        <taxon>Embryophyta</taxon>
        <taxon>Tracheophyta</taxon>
        <taxon>Spermatophyta</taxon>
        <taxon>Magnoliopsida</taxon>
        <taxon>eudicotyledons</taxon>
        <taxon>Gunneridae</taxon>
        <taxon>Pentapetalae</taxon>
        <taxon>rosids</taxon>
        <taxon>malvids</taxon>
        <taxon>Malvales</taxon>
        <taxon>Malvaceae</taxon>
        <taxon>Grewioideae</taxon>
        <taxon>Apeibeae</taxon>
        <taxon>Corchorus</taxon>
    </lineage>
</organism>
<evidence type="ECO:0000313" key="1">
    <source>
        <dbReference type="EMBL" id="OMO93316.1"/>
    </source>
</evidence>
<gene>
    <name evidence="1" type="ORF">CCACVL1_06540</name>
</gene>
<dbReference type="AlphaFoldDB" id="A0A1R3JER9"/>
<sequence length="32" mass="3696">MVGPSFSKFLLWLVGDPTVMQLFGQKDFCIKY</sequence>
<reference evidence="1 2" key="1">
    <citation type="submission" date="2013-09" db="EMBL/GenBank/DDBJ databases">
        <title>Corchorus capsularis genome sequencing.</title>
        <authorList>
            <person name="Alam M."/>
            <person name="Haque M.S."/>
            <person name="Islam M.S."/>
            <person name="Emdad E.M."/>
            <person name="Islam M.M."/>
            <person name="Ahmed B."/>
            <person name="Halim A."/>
            <person name="Hossen Q.M.M."/>
            <person name="Hossain M.Z."/>
            <person name="Ahmed R."/>
            <person name="Khan M.M."/>
            <person name="Islam R."/>
            <person name="Rashid M.M."/>
            <person name="Khan S.A."/>
            <person name="Rahman M.S."/>
            <person name="Alam M."/>
        </authorList>
    </citation>
    <scope>NUCLEOTIDE SEQUENCE [LARGE SCALE GENOMIC DNA]</scope>
    <source>
        <strain evidence="2">cv. CVL-1</strain>
        <tissue evidence="1">Whole seedling</tissue>
    </source>
</reference>
<dbReference type="Proteomes" id="UP000188268">
    <property type="component" value="Unassembled WGS sequence"/>
</dbReference>
<accession>A0A1R3JER9</accession>